<dbReference type="PANTHER" id="PTHR33385:SF4">
    <property type="entry name" value="PROTEIN XRI1"/>
    <property type="match status" value="1"/>
</dbReference>
<organism evidence="2">
    <name type="scientific">Sesamum angustifolium</name>
    <dbReference type="NCBI Taxonomy" id="2727405"/>
    <lineage>
        <taxon>Eukaryota</taxon>
        <taxon>Viridiplantae</taxon>
        <taxon>Streptophyta</taxon>
        <taxon>Embryophyta</taxon>
        <taxon>Tracheophyta</taxon>
        <taxon>Spermatophyta</taxon>
        <taxon>Magnoliopsida</taxon>
        <taxon>eudicotyledons</taxon>
        <taxon>Gunneridae</taxon>
        <taxon>Pentapetalae</taxon>
        <taxon>asterids</taxon>
        <taxon>lamiids</taxon>
        <taxon>Lamiales</taxon>
        <taxon>Pedaliaceae</taxon>
        <taxon>Sesamum</taxon>
    </lineage>
</organism>
<protein>
    <submittedName>
        <fullName evidence="2">Protein XRI1</fullName>
    </submittedName>
</protein>
<name>A0AAW2J2W9_9LAMI</name>
<accession>A0AAW2J2W9</accession>
<gene>
    <name evidence="2" type="ORF">Sangu_2632700</name>
</gene>
<dbReference type="PANTHER" id="PTHR33385">
    <property type="entry name" value="PROTEIN XRI1"/>
    <property type="match status" value="1"/>
</dbReference>
<evidence type="ECO:0000256" key="1">
    <source>
        <dbReference type="SAM" id="MobiDB-lite"/>
    </source>
</evidence>
<dbReference type="InterPro" id="IPR039933">
    <property type="entry name" value="XRI1"/>
</dbReference>
<reference evidence="2" key="1">
    <citation type="submission" date="2020-06" db="EMBL/GenBank/DDBJ databases">
        <authorList>
            <person name="Li T."/>
            <person name="Hu X."/>
            <person name="Zhang T."/>
            <person name="Song X."/>
            <person name="Zhang H."/>
            <person name="Dai N."/>
            <person name="Sheng W."/>
            <person name="Hou X."/>
            <person name="Wei L."/>
        </authorList>
    </citation>
    <scope>NUCLEOTIDE SEQUENCE</scope>
    <source>
        <strain evidence="2">G01</strain>
        <tissue evidence="2">Leaf</tissue>
    </source>
</reference>
<reference evidence="2" key="2">
    <citation type="journal article" date="2024" name="Plant">
        <title>Genomic evolution and insights into agronomic trait innovations of Sesamum species.</title>
        <authorList>
            <person name="Miao H."/>
            <person name="Wang L."/>
            <person name="Qu L."/>
            <person name="Liu H."/>
            <person name="Sun Y."/>
            <person name="Le M."/>
            <person name="Wang Q."/>
            <person name="Wei S."/>
            <person name="Zheng Y."/>
            <person name="Lin W."/>
            <person name="Duan Y."/>
            <person name="Cao H."/>
            <person name="Xiong S."/>
            <person name="Wang X."/>
            <person name="Wei L."/>
            <person name="Li C."/>
            <person name="Ma Q."/>
            <person name="Ju M."/>
            <person name="Zhao R."/>
            <person name="Li G."/>
            <person name="Mu C."/>
            <person name="Tian Q."/>
            <person name="Mei H."/>
            <person name="Zhang T."/>
            <person name="Gao T."/>
            <person name="Zhang H."/>
        </authorList>
    </citation>
    <scope>NUCLEOTIDE SEQUENCE</scope>
    <source>
        <strain evidence="2">G01</strain>
    </source>
</reference>
<sequence>MNYQNDNDMWDWQGQDYCLEDDTSIGEMSKSLLNGVNQNVDHMSYMFDGAATPVKACGDLAYHVTNNVFSNGFSYLFSYDLPLGCIDVSLFIYGTSGFESVDVARICEYSRDNALFLRLNAAHLHFIEQNAEVTGKELEQYREPSSQVKRRRVLQFESEVLDAPLCNDEAFLRSKETPDSLEDALSEMSQWVAGFTEGTSASSNDCLDPSSEGWIADCFNDAGMHFCTEDISASGASDVPIDITELCDTPPEYDANPVKKHPVHINGNVVFKGRKSYMRTPPKLASSVVYPFAFIKPCGVHGHVTLKDINQRIHNPPTTKPNEEDPSVSFPTSAFSGKPVVGKTKIRTEGGKGSITIMRTKG</sequence>
<dbReference type="EMBL" id="JACGWK010001418">
    <property type="protein sequence ID" value="KAL0289019.1"/>
    <property type="molecule type" value="Genomic_DNA"/>
</dbReference>
<dbReference type="AlphaFoldDB" id="A0AAW2J2W9"/>
<feature type="region of interest" description="Disordered" evidence="1">
    <location>
        <begin position="312"/>
        <end position="362"/>
    </location>
</feature>
<dbReference type="GO" id="GO:0007143">
    <property type="term" value="P:female meiotic nuclear division"/>
    <property type="evidence" value="ECO:0007669"/>
    <property type="project" value="InterPro"/>
</dbReference>
<proteinExistence type="predicted"/>
<dbReference type="GO" id="GO:0007140">
    <property type="term" value="P:male meiotic nuclear division"/>
    <property type="evidence" value="ECO:0007669"/>
    <property type="project" value="InterPro"/>
</dbReference>
<comment type="caution">
    <text evidence="2">The sequence shown here is derived from an EMBL/GenBank/DDBJ whole genome shotgun (WGS) entry which is preliminary data.</text>
</comment>
<evidence type="ECO:0000313" key="2">
    <source>
        <dbReference type="EMBL" id="KAL0289019.1"/>
    </source>
</evidence>